<keyword evidence="12" id="KW-1185">Reference proteome</keyword>
<dbReference type="SUPFAM" id="SSF48019">
    <property type="entry name" value="post-AAA+ oligomerization domain-like"/>
    <property type="match status" value="1"/>
</dbReference>
<dbReference type="Pfam" id="PF00533">
    <property type="entry name" value="BRCT"/>
    <property type="match status" value="1"/>
</dbReference>
<dbReference type="CDD" id="cd17752">
    <property type="entry name" value="BRCT_RFC1"/>
    <property type="match status" value="1"/>
</dbReference>
<feature type="region of interest" description="Disordered" evidence="9">
    <location>
        <begin position="483"/>
        <end position="523"/>
    </location>
</feature>
<dbReference type="eggNOG" id="KOG1968">
    <property type="taxonomic scope" value="Eukaryota"/>
</dbReference>
<dbReference type="SMART" id="SM00292">
    <property type="entry name" value="BRCT"/>
    <property type="match status" value="1"/>
</dbReference>
<dbReference type="CDD" id="cd00009">
    <property type="entry name" value="AAA"/>
    <property type="match status" value="1"/>
</dbReference>
<feature type="region of interest" description="Disordered" evidence="9">
    <location>
        <begin position="1062"/>
        <end position="1122"/>
    </location>
</feature>
<gene>
    <name evidence="11" type="ORF">CAOG_005290</name>
</gene>
<dbReference type="PROSITE" id="PS50172">
    <property type="entry name" value="BRCT"/>
    <property type="match status" value="1"/>
</dbReference>
<feature type="region of interest" description="Disordered" evidence="9">
    <location>
        <begin position="201"/>
        <end position="344"/>
    </location>
</feature>
<dbReference type="Pfam" id="PF00004">
    <property type="entry name" value="AAA"/>
    <property type="match status" value="1"/>
</dbReference>
<dbReference type="AlphaFoldDB" id="A0A0D2WT12"/>
<feature type="compositionally biased region" description="Low complexity" evidence="9">
    <location>
        <begin position="1106"/>
        <end position="1122"/>
    </location>
</feature>
<feature type="compositionally biased region" description="Low complexity" evidence="9">
    <location>
        <begin position="66"/>
        <end position="99"/>
    </location>
</feature>
<evidence type="ECO:0000256" key="3">
    <source>
        <dbReference type="ARBA" id="ARBA00020401"/>
    </source>
</evidence>
<keyword evidence="5 8" id="KW-0547">Nucleotide-binding</keyword>
<keyword evidence="4 8" id="KW-0235">DNA replication</keyword>
<dbReference type="OrthoDB" id="446168at2759"/>
<evidence type="ECO:0000313" key="11">
    <source>
        <dbReference type="EMBL" id="KJE94678.1"/>
    </source>
</evidence>
<dbReference type="PANTHER" id="PTHR23389">
    <property type="entry name" value="CHROMOSOME TRANSMISSION FIDELITY FACTOR 18"/>
    <property type="match status" value="1"/>
</dbReference>
<dbReference type="Pfam" id="PF25361">
    <property type="entry name" value="AAA_lid_RFC1"/>
    <property type="match status" value="1"/>
</dbReference>
<organism evidence="11 12">
    <name type="scientific">Capsaspora owczarzaki (strain ATCC 30864)</name>
    <dbReference type="NCBI Taxonomy" id="595528"/>
    <lineage>
        <taxon>Eukaryota</taxon>
        <taxon>Filasterea</taxon>
        <taxon>Capsaspora</taxon>
    </lineage>
</organism>
<evidence type="ECO:0000313" key="12">
    <source>
        <dbReference type="Proteomes" id="UP000008743"/>
    </source>
</evidence>
<dbReference type="SUPFAM" id="SSF52113">
    <property type="entry name" value="BRCT domain"/>
    <property type="match status" value="1"/>
</dbReference>
<keyword evidence="7 8" id="KW-0539">Nucleus</keyword>
<evidence type="ECO:0000256" key="7">
    <source>
        <dbReference type="ARBA" id="ARBA00023242"/>
    </source>
</evidence>
<dbReference type="InterPro" id="IPR008921">
    <property type="entry name" value="DNA_pol3_clamp-load_cplx_C"/>
</dbReference>
<protein>
    <recommendedName>
        <fullName evidence="3 8">Replication factor C subunit 1</fullName>
    </recommendedName>
</protein>
<evidence type="ECO:0000256" key="8">
    <source>
        <dbReference type="PIRNR" id="PIRNR036578"/>
    </source>
</evidence>
<dbReference type="InterPro" id="IPR001357">
    <property type="entry name" value="BRCT_dom"/>
</dbReference>
<evidence type="ECO:0000256" key="5">
    <source>
        <dbReference type="ARBA" id="ARBA00022741"/>
    </source>
</evidence>
<dbReference type="FunFam" id="3.40.50.10190:FF:000001">
    <property type="entry name" value="Replication factor C subunit 1"/>
    <property type="match status" value="1"/>
</dbReference>
<feature type="compositionally biased region" description="Low complexity" evidence="9">
    <location>
        <begin position="279"/>
        <end position="317"/>
    </location>
</feature>
<dbReference type="Gene3D" id="3.40.50.10190">
    <property type="entry name" value="BRCT domain"/>
    <property type="match status" value="1"/>
</dbReference>
<dbReference type="InterPro" id="IPR013725">
    <property type="entry name" value="DNA_replication_fac_RFC1_C"/>
</dbReference>
<dbReference type="InterPro" id="IPR036420">
    <property type="entry name" value="BRCT_dom_sf"/>
</dbReference>
<feature type="compositionally biased region" description="Low complexity" evidence="9">
    <location>
        <begin position="483"/>
        <end position="521"/>
    </location>
</feature>
<dbReference type="GO" id="GO:0006281">
    <property type="term" value="P:DNA repair"/>
    <property type="evidence" value="ECO:0007669"/>
    <property type="project" value="InterPro"/>
</dbReference>
<dbReference type="InterPro" id="IPR003959">
    <property type="entry name" value="ATPase_AAA_core"/>
</dbReference>
<dbReference type="Gene3D" id="3.40.50.300">
    <property type="entry name" value="P-loop containing nucleotide triphosphate hydrolases"/>
    <property type="match status" value="1"/>
</dbReference>
<evidence type="ECO:0000256" key="4">
    <source>
        <dbReference type="ARBA" id="ARBA00022705"/>
    </source>
</evidence>
<keyword evidence="6 8" id="KW-0067">ATP-binding</keyword>
<dbReference type="GO" id="GO:0003689">
    <property type="term" value="F:DNA clamp loader activity"/>
    <property type="evidence" value="ECO:0007669"/>
    <property type="project" value="UniProtKB-UniRule"/>
</dbReference>
<dbReference type="GO" id="GO:0005524">
    <property type="term" value="F:ATP binding"/>
    <property type="evidence" value="ECO:0007669"/>
    <property type="project" value="UniProtKB-UniRule"/>
</dbReference>
<sequence>MLFQCHKESQPLLWVSHQVSSLQCLAPKIHRKLASFSQTMSKNQDIRSMFKGVKTTIEPRKSTNPTKTASPSKAAAAAATASTAKRESSSAASSPARPTSSERKPPAATSSPNPKPSPQSRTSPRRQPSLSASTSVEVTPFKRRLVVDDADEDEPVQRANAVPPVTSAYFETKKPRIEEQPVPERKSTKLLRVSGFDDALEIVDKNPPPPTRMIEDDFAPAAARRSVPPPAAVAKPATAKPSDQSSSKSTGVVDVDAEPSSSSSKSGEWQPYKKSAYGRSAAAPHKPAAAAAAAAAPASPAKKTTPASPAKRAAASPQKKRDDHKAGSATDEEDTRSDAEKERDRRAHYMKMLNRTGPTAIGTKEIPTGATNCLEGLTFVVTGIFDAIDRTDLENLIKAHGGKVTGAVSKKTTYLVAGRDCGISKTRTAKEVGTKIVDDDAVFDLIRTLPAKNTVETSSMMAAAAKQAKKMAASEAAAPKASASSSSAFASSSSSSSSSSRHVPASSAASTSSAASATAGSDGRPAASLLAEKYRPTATKEIFGNKLNVERLKNWLMAWESNNLDPVARAANKEQLKEAKKGFKKSKAEADGSEFKAALLSGPPGIGKTTAAHIVARECGFEPIEFNASDVRSKKALRSVVSESMGSHSMAEYFGGRPKSSQASANGGERQVKHVLIMDEVDGMSSGDLGGVGELNLLIRSAMVPVICICNDRFNRKLRTLGENCYDLKFDRPTPLQITGRLLSVAAREGIQLDPAAASHLAQATNSDIRQCLNLLSLWRRNGNVKISGASAMEEMKNATKDMTVNTFDAARQLLSAPPAAAPSANGAKLDPLYDLFFVDHELMPLFVQSNYLGITPQKSRGDPVRELDLMAEAADSISQSDLVGTAIRKKQLWALLQAFGTFSSVVPARLVQGGIPPFGQFTFPTYLGKTSRINGQLRALSSIQAHMRLSASGDRTATVLHYAPVLLDSLTSPLAVREQDAIPEVISRMETYCLSRDNRDVLSEIVEFNLPGRARPTIKTAVKSAFTLRFNKVAKPNPFLAAEAQYASAKGRSAMAADDDVEFIGSESGSAPSSLVEDDEPEEAKPEDNSVDVMFKKKASGGKGAAAASRKPASASKAKAR</sequence>
<dbReference type="SMART" id="SM00382">
    <property type="entry name" value="AAA"/>
    <property type="match status" value="1"/>
</dbReference>
<dbReference type="InterPro" id="IPR012178">
    <property type="entry name" value="RFC1"/>
</dbReference>
<dbReference type="STRING" id="595528.A0A0D2WT12"/>
<dbReference type="InParanoid" id="A0A0D2WT12"/>
<feature type="region of interest" description="Disordered" evidence="9">
    <location>
        <begin position="52"/>
        <end position="188"/>
    </location>
</feature>
<dbReference type="Proteomes" id="UP000008743">
    <property type="component" value="Unassembled WGS sequence"/>
</dbReference>
<dbReference type="Pfam" id="PF08519">
    <property type="entry name" value="RFC1"/>
    <property type="match status" value="1"/>
</dbReference>
<dbReference type="InterPro" id="IPR027417">
    <property type="entry name" value="P-loop_NTPase"/>
</dbReference>
<evidence type="ECO:0000256" key="1">
    <source>
        <dbReference type="ARBA" id="ARBA00004123"/>
    </source>
</evidence>
<name>A0A0D2WT12_CAPO3</name>
<dbReference type="Gene3D" id="1.10.8.60">
    <property type="match status" value="1"/>
</dbReference>
<dbReference type="GO" id="GO:0003677">
    <property type="term" value="F:DNA binding"/>
    <property type="evidence" value="ECO:0007669"/>
    <property type="project" value="InterPro"/>
</dbReference>
<dbReference type="InterPro" id="IPR003593">
    <property type="entry name" value="AAA+_ATPase"/>
</dbReference>
<feature type="compositionally biased region" description="Low complexity" evidence="9">
    <location>
        <begin position="219"/>
        <end position="242"/>
    </location>
</feature>
<evidence type="ECO:0000259" key="10">
    <source>
        <dbReference type="PROSITE" id="PS50172"/>
    </source>
</evidence>
<dbReference type="FunFam" id="3.40.50.300:FF:000395">
    <property type="entry name" value="Replication factor C subunit 1"/>
    <property type="match status" value="1"/>
</dbReference>
<feature type="compositionally biased region" description="Polar residues" evidence="9">
    <location>
        <begin position="108"/>
        <end position="137"/>
    </location>
</feature>
<dbReference type="EMBL" id="KE346367">
    <property type="protein sequence ID" value="KJE94678.1"/>
    <property type="molecule type" value="Genomic_DNA"/>
</dbReference>
<evidence type="ECO:0000256" key="2">
    <source>
        <dbReference type="ARBA" id="ARBA00006116"/>
    </source>
</evidence>
<comment type="similarity">
    <text evidence="2 8">Belongs to the activator 1 large subunit family.</text>
</comment>
<dbReference type="PIRSF" id="PIRSF036578">
    <property type="entry name" value="RFC1"/>
    <property type="match status" value="1"/>
</dbReference>
<dbReference type="GO" id="GO:0006260">
    <property type="term" value="P:DNA replication"/>
    <property type="evidence" value="ECO:0007669"/>
    <property type="project" value="UniProtKB-KW"/>
</dbReference>
<reference evidence="12" key="1">
    <citation type="submission" date="2011-02" db="EMBL/GenBank/DDBJ databases">
        <title>The Genome Sequence of Capsaspora owczarzaki ATCC 30864.</title>
        <authorList>
            <person name="Russ C."/>
            <person name="Cuomo C."/>
            <person name="Burger G."/>
            <person name="Gray M.W."/>
            <person name="Holland P.W.H."/>
            <person name="King N."/>
            <person name="Lang F.B.F."/>
            <person name="Roger A.J."/>
            <person name="Ruiz-Trillo I."/>
            <person name="Young S.K."/>
            <person name="Zeng Q."/>
            <person name="Gargeya S."/>
            <person name="Alvarado L."/>
            <person name="Berlin A."/>
            <person name="Chapman S.B."/>
            <person name="Chen Z."/>
            <person name="Freedman E."/>
            <person name="Gellesch M."/>
            <person name="Goldberg J."/>
            <person name="Griggs A."/>
            <person name="Gujja S."/>
            <person name="Heilman E."/>
            <person name="Heiman D."/>
            <person name="Howarth C."/>
            <person name="Mehta T."/>
            <person name="Neiman D."/>
            <person name="Pearson M."/>
            <person name="Roberts A."/>
            <person name="Saif S."/>
            <person name="Shea T."/>
            <person name="Shenoy N."/>
            <person name="Sisk P."/>
            <person name="Stolte C."/>
            <person name="Sykes S."/>
            <person name="White J."/>
            <person name="Yandava C."/>
            <person name="Haas B."/>
            <person name="Nusbaum C."/>
            <person name="Birren B."/>
        </authorList>
    </citation>
    <scope>NUCLEOTIDE SEQUENCE</scope>
    <source>
        <strain evidence="12">ATCC 30864</strain>
    </source>
</reference>
<dbReference type="PANTHER" id="PTHR23389:SF6">
    <property type="entry name" value="REPLICATION FACTOR C SUBUNIT 1"/>
    <property type="match status" value="1"/>
</dbReference>
<dbReference type="GO" id="GO:0005663">
    <property type="term" value="C:DNA replication factor C complex"/>
    <property type="evidence" value="ECO:0007669"/>
    <property type="project" value="InterPro"/>
</dbReference>
<dbReference type="FunCoup" id="A0A0D2WT12">
    <property type="interactions" value="656"/>
</dbReference>
<proteinExistence type="inferred from homology"/>
<evidence type="ECO:0000256" key="9">
    <source>
        <dbReference type="SAM" id="MobiDB-lite"/>
    </source>
</evidence>
<dbReference type="PhylomeDB" id="A0A0D2WT12"/>
<feature type="domain" description="BRCT" evidence="10">
    <location>
        <begin position="369"/>
        <end position="447"/>
    </location>
</feature>
<feature type="compositionally biased region" description="Basic and acidic residues" evidence="9">
    <location>
        <begin position="171"/>
        <end position="187"/>
    </location>
</feature>
<accession>A0A0D2WT12</accession>
<evidence type="ECO:0000256" key="6">
    <source>
        <dbReference type="ARBA" id="ARBA00022840"/>
    </source>
</evidence>
<dbReference type="Gene3D" id="1.20.272.10">
    <property type="match status" value="1"/>
</dbReference>
<comment type="subcellular location">
    <subcellularLocation>
        <location evidence="1 8">Nucleus</location>
    </subcellularLocation>
</comment>
<dbReference type="GO" id="GO:0016887">
    <property type="term" value="F:ATP hydrolysis activity"/>
    <property type="evidence" value="ECO:0007669"/>
    <property type="project" value="InterPro"/>
</dbReference>
<dbReference type="SUPFAM" id="SSF52540">
    <property type="entry name" value="P-loop containing nucleoside triphosphate hydrolases"/>
    <property type="match status" value="1"/>
</dbReference>
<dbReference type="GO" id="GO:0005634">
    <property type="term" value="C:nucleus"/>
    <property type="evidence" value="ECO:0007669"/>
    <property type="project" value="UniProtKB-SubCell"/>
</dbReference>